<gene>
    <name evidence="8" type="primary">rnfC</name>
    <name evidence="11" type="ORF">EV690_0637</name>
</gene>
<comment type="subunit">
    <text evidence="8">The complex is composed of six subunits: RnfA, RnfB, RnfC, RnfD, RnfE and RnfG.</text>
</comment>
<comment type="similarity">
    <text evidence="8">Belongs to the 4Fe4S bacterial-type ferredoxin family. RnfC subfamily.</text>
</comment>
<evidence type="ECO:0000256" key="6">
    <source>
        <dbReference type="ARBA" id="ARBA00023004"/>
    </source>
</evidence>
<evidence type="ECO:0000259" key="10">
    <source>
        <dbReference type="PROSITE" id="PS51379"/>
    </source>
</evidence>
<dbReference type="NCBIfam" id="NF003454">
    <property type="entry name" value="PRK05035.1"/>
    <property type="match status" value="1"/>
</dbReference>
<evidence type="ECO:0000313" key="12">
    <source>
        <dbReference type="Proteomes" id="UP000295565"/>
    </source>
</evidence>
<evidence type="ECO:0000256" key="2">
    <source>
        <dbReference type="ARBA" id="ARBA00022485"/>
    </source>
</evidence>
<feature type="region of interest" description="Disordered" evidence="9">
    <location>
        <begin position="434"/>
        <end position="482"/>
    </location>
</feature>
<dbReference type="GO" id="GO:0046872">
    <property type="term" value="F:metal ion binding"/>
    <property type="evidence" value="ECO:0007669"/>
    <property type="project" value="UniProtKB-KW"/>
</dbReference>
<dbReference type="HAMAP" id="MF_00461">
    <property type="entry name" value="RsxC_RnfC"/>
    <property type="match status" value="1"/>
</dbReference>
<dbReference type="InterPro" id="IPR010208">
    <property type="entry name" value="Ion_transpt_RnfC/RsxC"/>
</dbReference>
<evidence type="ECO:0000256" key="7">
    <source>
        <dbReference type="ARBA" id="ARBA00023014"/>
    </source>
</evidence>
<dbReference type="SUPFAM" id="SSF142019">
    <property type="entry name" value="Nqo1 FMN-binding domain-like"/>
    <property type="match status" value="1"/>
</dbReference>
<feature type="domain" description="4Fe-4S ferredoxin-type" evidence="10">
    <location>
        <begin position="391"/>
        <end position="419"/>
    </location>
</feature>
<keyword evidence="1 8" id="KW-0813">Transport</keyword>
<evidence type="ECO:0000256" key="4">
    <source>
        <dbReference type="ARBA" id="ARBA00022737"/>
    </source>
</evidence>
<dbReference type="SUPFAM" id="SSF46548">
    <property type="entry name" value="alpha-helical ferredoxin"/>
    <property type="match status" value="1"/>
</dbReference>
<dbReference type="Proteomes" id="UP000295565">
    <property type="component" value="Unassembled WGS sequence"/>
</dbReference>
<dbReference type="EMBL" id="SMGD01000011">
    <property type="protein sequence ID" value="TCK58510.1"/>
    <property type="molecule type" value="Genomic_DNA"/>
</dbReference>
<evidence type="ECO:0000313" key="11">
    <source>
        <dbReference type="EMBL" id="TCK58510.1"/>
    </source>
</evidence>
<keyword evidence="12" id="KW-1185">Reference proteome</keyword>
<name>A0A4R1K3N5_9GAMM</name>
<keyword evidence="2 8" id="KW-0004">4Fe-4S</keyword>
<dbReference type="InterPro" id="IPR011538">
    <property type="entry name" value="Nuo51_FMN-bd"/>
</dbReference>
<dbReference type="AlphaFoldDB" id="A0A4R1K3N5"/>
<feature type="compositionally biased region" description="Basic and acidic residues" evidence="9">
    <location>
        <begin position="438"/>
        <end position="459"/>
    </location>
</feature>
<dbReference type="InterPro" id="IPR019554">
    <property type="entry name" value="Soluble_ligand-bd"/>
</dbReference>
<evidence type="ECO:0000256" key="9">
    <source>
        <dbReference type="SAM" id="MobiDB-lite"/>
    </source>
</evidence>
<dbReference type="Pfam" id="PF13375">
    <property type="entry name" value="RnfC_N"/>
    <property type="match status" value="1"/>
</dbReference>
<comment type="subcellular location">
    <subcellularLocation>
        <location evidence="8">Cell inner membrane</location>
        <topology evidence="8">Peripheral membrane protein</topology>
    </subcellularLocation>
</comment>
<dbReference type="InterPro" id="IPR017900">
    <property type="entry name" value="4Fe4S_Fe_S_CS"/>
</dbReference>
<dbReference type="OrthoDB" id="9767754at2"/>
<dbReference type="Gene3D" id="3.30.70.20">
    <property type="match status" value="1"/>
</dbReference>
<dbReference type="PROSITE" id="PS51379">
    <property type="entry name" value="4FE4S_FER_2"/>
    <property type="match status" value="2"/>
</dbReference>
<keyword evidence="4 8" id="KW-0677">Repeat</keyword>
<keyword evidence="5 8" id="KW-0249">Electron transport</keyword>
<keyword evidence="6 8" id="KW-0408">Iron</keyword>
<evidence type="ECO:0000256" key="5">
    <source>
        <dbReference type="ARBA" id="ARBA00022982"/>
    </source>
</evidence>
<feature type="domain" description="4Fe-4S ferredoxin-type" evidence="10">
    <location>
        <begin position="351"/>
        <end position="381"/>
    </location>
</feature>
<keyword evidence="8" id="KW-1003">Cell membrane</keyword>
<comment type="cofactor">
    <cofactor evidence="8">
        <name>[4Fe-4S] cluster</name>
        <dbReference type="ChEBI" id="CHEBI:49883"/>
    </cofactor>
    <text evidence="8">Binds 2 [4Fe-4S] clusters per subunit.</text>
</comment>
<feature type="binding site" evidence="8">
    <location>
        <position position="371"/>
    </location>
    <ligand>
        <name>[4Fe-4S] cluster</name>
        <dbReference type="ChEBI" id="CHEBI:49883"/>
        <label>2</label>
    </ligand>
</feature>
<feature type="binding site" evidence="8">
    <location>
        <position position="410"/>
    </location>
    <ligand>
        <name>[4Fe-4S] cluster</name>
        <dbReference type="ChEBI" id="CHEBI:49883"/>
        <label>1</label>
    </ligand>
</feature>
<dbReference type="Gene3D" id="3.40.50.11540">
    <property type="entry name" value="NADH-ubiquinone oxidoreductase 51kDa subunit"/>
    <property type="match status" value="1"/>
</dbReference>
<dbReference type="InterPro" id="IPR017896">
    <property type="entry name" value="4Fe4S_Fe-S-bd"/>
</dbReference>
<feature type="binding site" evidence="8">
    <location>
        <position position="364"/>
    </location>
    <ligand>
        <name>[4Fe-4S] cluster</name>
        <dbReference type="ChEBI" id="CHEBI:49883"/>
        <label>1</label>
    </ligand>
</feature>
<dbReference type="InterPro" id="IPR037225">
    <property type="entry name" value="Nuo51_FMN-bd_sf"/>
</dbReference>
<keyword evidence="3 8" id="KW-0479">Metal-binding</keyword>
<dbReference type="PANTHER" id="PTHR43034:SF2">
    <property type="entry name" value="ION-TRANSLOCATING OXIDOREDUCTASE COMPLEX SUBUNIT C"/>
    <property type="match status" value="1"/>
</dbReference>
<feature type="binding site" evidence="8">
    <location>
        <position position="403"/>
    </location>
    <ligand>
        <name>[4Fe-4S] cluster</name>
        <dbReference type="ChEBI" id="CHEBI:49883"/>
        <label>2</label>
    </ligand>
</feature>
<dbReference type="PANTHER" id="PTHR43034">
    <property type="entry name" value="ION-TRANSLOCATING OXIDOREDUCTASE COMPLEX SUBUNIT C"/>
    <property type="match status" value="1"/>
</dbReference>
<sequence length="482" mass="52382">MFNFAKNIAGGIHPVDDGKSLTRNQPIERLNELPPRLYLQLKQHPGAKALAIVREGDAVSAGQLIASANGRFSAPVHAPLNGRVVGVDEQQIEIKPDRVQIPPPPQPIKETPPHEPALMLELIKNAGIVGMGGAMFPLYDKLELCDKYDIDSLLINGSECEPYMTCDDRVMREQSAQIVGGIRLLMQITKAKQAIIGIEKNKPEAIDAMTSATSEDENIHVHPLPALYPLGSSKQLIRALTGIQLAEGRRSASYGVLVHNVASCIAVFEAIRIGRPMTHRVVTISGRAVTQPRNILAPIGTPISHLISQCGGLVQTPTQQIMGGPMMGRMITSVHQPIVKGTCGILMLDETESNISVPSSCLRCGRCAQVCPMQLQPLHLLPLVQHEQFDEAKTHGLSQCLSCGACAYVCPASLPLTASFNWGKFELKKQRYMTTKSETTRQRAADHQQRLAAEAEAKKAAKAAKAAKRKSRRNSPAQEETI</sequence>
<dbReference type="GO" id="GO:0009055">
    <property type="term" value="F:electron transfer activity"/>
    <property type="evidence" value="ECO:0007669"/>
    <property type="project" value="InterPro"/>
</dbReference>
<proteinExistence type="inferred from homology"/>
<evidence type="ECO:0000256" key="3">
    <source>
        <dbReference type="ARBA" id="ARBA00022723"/>
    </source>
</evidence>
<reference evidence="11 12" key="1">
    <citation type="submission" date="2019-03" db="EMBL/GenBank/DDBJ databases">
        <title>Genomic Encyclopedia of Type Strains, Phase IV (KMG-IV): sequencing the most valuable type-strain genomes for metagenomic binning, comparative biology and taxonomic classification.</title>
        <authorList>
            <person name="Goeker M."/>
        </authorList>
    </citation>
    <scope>NUCLEOTIDE SEQUENCE [LARGE SCALE GENOMIC DNA]</scope>
    <source>
        <strain evidence="11 12">DSM 18577</strain>
    </source>
</reference>
<dbReference type="Pfam" id="PF01512">
    <property type="entry name" value="Complex1_51K"/>
    <property type="match status" value="1"/>
</dbReference>
<comment type="caution">
    <text evidence="11">The sequence shown here is derived from an EMBL/GenBank/DDBJ whole genome shotgun (WGS) entry which is preliminary data.</text>
</comment>
<feature type="binding site" evidence="8">
    <location>
        <position position="406"/>
    </location>
    <ligand>
        <name>[4Fe-4S] cluster</name>
        <dbReference type="ChEBI" id="CHEBI:49883"/>
        <label>2</label>
    </ligand>
</feature>
<evidence type="ECO:0000256" key="1">
    <source>
        <dbReference type="ARBA" id="ARBA00022448"/>
    </source>
</evidence>
<keyword evidence="8" id="KW-0472">Membrane</keyword>
<dbReference type="GO" id="GO:0051539">
    <property type="term" value="F:4 iron, 4 sulfur cluster binding"/>
    <property type="evidence" value="ECO:0007669"/>
    <property type="project" value="UniProtKB-KW"/>
</dbReference>
<feature type="compositionally biased region" description="Basic residues" evidence="9">
    <location>
        <begin position="460"/>
        <end position="473"/>
    </location>
</feature>
<dbReference type="EC" id="7.-.-.-" evidence="8"/>
<feature type="binding site" evidence="8">
    <location>
        <position position="400"/>
    </location>
    <ligand>
        <name>[4Fe-4S] cluster</name>
        <dbReference type="ChEBI" id="CHEBI:49883"/>
        <label>2</label>
    </ligand>
</feature>
<accession>A0A4R1K3N5</accession>
<protein>
    <recommendedName>
        <fullName evidence="8">Ion-translocating oxidoreductase complex subunit C</fullName>
        <ecNumber evidence="8">7.-.-.-</ecNumber>
    </recommendedName>
    <alternativeName>
        <fullName evidence="8">Rnf electron transport complex subunit C</fullName>
    </alternativeName>
</protein>
<keyword evidence="7 8" id="KW-0411">Iron-sulfur</keyword>
<comment type="function">
    <text evidence="8">Part of a membrane-bound complex that couples electron transfer with translocation of ions across the membrane.</text>
</comment>
<dbReference type="GO" id="GO:0005886">
    <property type="term" value="C:plasma membrane"/>
    <property type="evidence" value="ECO:0007669"/>
    <property type="project" value="UniProtKB-SubCell"/>
</dbReference>
<organism evidence="11 12">
    <name type="scientific">Celerinatantimonas diazotrophica</name>
    <dbReference type="NCBI Taxonomy" id="412034"/>
    <lineage>
        <taxon>Bacteria</taxon>
        <taxon>Pseudomonadati</taxon>
        <taxon>Pseudomonadota</taxon>
        <taxon>Gammaproteobacteria</taxon>
        <taxon>Celerinatantimonadaceae</taxon>
        <taxon>Celerinatantimonas</taxon>
    </lineage>
</organism>
<feature type="binding site" evidence="8">
    <location>
        <position position="367"/>
    </location>
    <ligand>
        <name>[4Fe-4S] cluster</name>
        <dbReference type="ChEBI" id="CHEBI:49883"/>
        <label>1</label>
    </ligand>
</feature>
<dbReference type="Pfam" id="PF10531">
    <property type="entry name" value="SLBB"/>
    <property type="match status" value="1"/>
</dbReference>
<dbReference type="NCBIfam" id="TIGR01945">
    <property type="entry name" value="rnfC"/>
    <property type="match status" value="1"/>
</dbReference>
<keyword evidence="8" id="KW-1278">Translocase</keyword>
<evidence type="ECO:0000256" key="8">
    <source>
        <dbReference type="HAMAP-Rule" id="MF_00461"/>
    </source>
</evidence>
<keyword evidence="8" id="KW-0997">Cell inner membrane</keyword>
<dbReference type="RefSeq" id="WP_131911483.1">
    <property type="nucleotide sequence ID" value="NZ_OU594967.1"/>
</dbReference>
<dbReference type="InterPro" id="IPR026902">
    <property type="entry name" value="RnfC_N"/>
</dbReference>
<dbReference type="PROSITE" id="PS00198">
    <property type="entry name" value="4FE4S_FER_1"/>
    <property type="match status" value="1"/>
</dbReference>
<dbReference type="Pfam" id="PF12838">
    <property type="entry name" value="Fer4_7"/>
    <property type="match status" value="1"/>
</dbReference>
<feature type="binding site" evidence="8">
    <location>
        <position position="361"/>
    </location>
    <ligand>
        <name>[4Fe-4S] cluster</name>
        <dbReference type="ChEBI" id="CHEBI:49883"/>
        <label>1</label>
    </ligand>
</feature>
<dbReference type="GO" id="GO:0022900">
    <property type="term" value="P:electron transport chain"/>
    <property type="evidence" value="ECO:0007669"/>
    <property type="project" value="UniProtKB-UniRule"/>
</dbReference>